<comment type="caution">
    <text evidence="1">The sequence shown here is derived from an EMBL/GenBank/DDBJ whole genome shotgun (WGS) entry which is preliminary data.</text>
</comment>
<evidence type="ECO:0000313" key="2">
    <source>
        <dbReference type="Proteomes" id="UP001174136"/>
    </source>
</evidence>
<keyword evidence="2" id="KW-1185">Reference proteome</keyword>
<organism evidence="1 2">
    <name type="scientific">Merluccius polli</name>
    <name type="common">Benguela hake</name>
    <name type="synonym">Merluccius cadenati</name>
    <dbReference type="NCBI Taxonomy" id="89951"/>
    <lineage>
        <taxon>Eukaryota</taxon>
        <taxon>Metazoa</taxon>
        <taxon>Chordata</taxon>
        <taxon>Craniata</taxon>
        <taxon>Vertebrata</taxon>
        <taxon>Euteleostomi</taxon>
        <taxon>Actinopterygii</taxon>
        <taxon>Neopterygii</taxon>
        <taxon>Teleostei</taxon>
        <taxon>Neoteleostei</taxon>
        <taxon>Acanthomorphata</taxon>
        <taxon>Zeiogadaria</taxon>
        <taxon>Gadariae</taxon>
        <taxon>Gadiformes</taxon>
        <taxon>Gadoidei</taxon>
        <taxon>Merlucciidae</taxon>
        <taxon>Merluccius</taxon>
    </lineage>
</organism>
<dbReference type="Proteomes" id="UP001174136">
    <property type="component" value="Unassembled WGS sequence"/>
</dbReference>
<dbReference type="EMBL" id="JAOPHQ010001150">
    <property type="protein sequence ID" value="KAK0151922.1"/>
    <property type="molecule type" value="Genomic_DNA"/>
</dbReference>
<sequence length="457" mass="52111">MNVHLFGAVSSPSIANFALKQTAMDNSDKYSSEVLDIIKHSFYVDDGLHSAASAKKAIQLARDLREACAQGGFTLNKWVSNSLEVLETIPESHRATLVKHIDLDREKPSLERALGIQWNIQKGTFTFRVTVKTRAATRRAILAVVSSIYDPLGLLSPFILKAKQILQRLCLGKCGWDEAIPEEISRTWQKWFTELDQLSRFEVNRCMKPEELGDIRTAELHHFCDASELGYGTVTYFRLMNNIGDVQHSFILGKSRVAPLKQLTIVRLELTIAGGTLAVKVDRMLHKELHMELNDSTFWTDSTSVLKYIHNKSKCFHTYVANRIAVIRNLSREHQWRHVTSKDNPADDASRGLTIEQLLNSTRWLHGPSFLSRKESEWPEMPKDLGHIPLNDTEVRKDITANCLNLQFNATTNLIQNYSSWRKLKRAAAWLLKLRHHLLLRSRKGKVLIRASKPKAE</sequence>
<dbReference type="InterPro" id="IPR008042">
    <property type="entry name" value="Retrotrans_Pao"/>
</dbReference>
<dbReference type="PANTHER" id="PTHR47331">
    <property type="entry name" value="PHD-TYPE DOMAIN-CONTAINING PROTEIN"/>
    <property type="match status" value="1"/>
</dbReference>
<accession>A0AA47N5E1</accession>
<dbReference type="AlphaFoldDB" id="A0AA47N5E1"/>
<evidence type="ECO:0000313" key="1">
    <source>
        <dbReference type="EMBL" id="KAK0151922.1"/>
    </source>
</evidence>
<reference evidence="1" key="1">
    <citation type="journal article" date="2023" name="Front. Mar. Sci.">
        <title>A new Merluccius polli reference genome to investigate the effects of global change in West African waters.</title>
        <authorList>
            <person name="Mateo J.L."/>
            <person name="Blanco-Fernandez C."/>
            <person name="Garcia-Vazquez E."/>
            <person name="Machado-Schiaffino G."/>
        </authorList>
    </citation>
    <scope>NUCLEOTIDE SEQUENCE</scope>
    <source>
        <strain evidence="1">C29</strain>
        <tissue evidence="1">Fin</tissue>
    </source>
</reference>
<proteinExistence type="predicted"/>
<name>A0AA47N5E1_MERPO</name>
<protein>
    <submittedName>
        <fullName evidence="1">Uncharacterized protein</fullName>
    </submittedName>
</protein>
<dbReference type="Pfam" id="PF05380">
    <property type="entry name" value="Peptidase_A17"/>
    <property type="match status" value="1"/>
</dbReference>
<gene>
    <name evidence="1" type="ORF">N1851_006692</name>
</gene>